<dbReference type="InterPro" id="IPR026444">
    <property type="entry name" value="Secre_tail"/>
</dbReference>
<dbReference type="Pfam" id="PF18962">
    <property type="entry name" value="Por_Secre_tail"/>
    <property type="match status" value="1"/>
</dbReference>
<protein>
    <submittedName>
        <fullName evidence="2">T9SS C-terminal target domain-containing protein</fullName>
    </submittedName>
</protein>
<evidence type="ECO:0000313" key="2">
    <source>
        <dbReference type="EMBL" id="RIJ47224.1"/>
    </source>
</evidence>
<evidence type="ECO:0000313" key="3">
    <source>
        <dbReference type="Proteomes" id="UP000265926"/>
    </source>
</evidence>
<name>A0A399SWZ8_9BACT</name>
<dbReference type="OrthoDB" id="1079888at2"/>
<proteinExistence type="predicted"/>
<organism evidence="2 3">
    <name type="scientific">Maribellus luteus</name>
    <dbReference type="NCBI Taxonomy" id="2305463"/>
    <lineage>
        <taxon>Bacteria</taxon>
        <taxon>Pseudomonadati</taxon>
        <taxon>Bacteroidota</taxon>
        <taxon>Bacteroidia</taxon>
        <taxon>Marinilabiliales</taxon>
        <taxon>Prolixibacteraceae</taxon>
        <taxon>Maribellus</taxon>
    </lineage>
</organism>
<dbReference type="Proteomes" id="UP000265926">
    <property type="component" value="Unassembled WGS sequence"/>
</dbReference>
<reference evidence="2 3" key="1">
    <citation type="submission" date="2018-08" db="EMBL/GenBank/DDBJ databases">
        <title>Pallidiluteibacterium maritimus gen. nov., sp. nov., isolated from coastal sediment.</title>
        <authorList>
            <person name="Zhou L.Y."/>
        </authorList>
    </citation>
    <scope>NUCLEOTIDE SEQUENCE [LARGE SCALE GENOMIC DNA]</scope>
    <source>
        <strain evidence="2 3">XSD2</strain>
    </source>
</reference>
<feature type="domain" description="Secretion system C-terminal sorting" evidence="1">
    <location>
        <begin position="278"/>
        <end position="346"/>
    </location>
</feature>
<evidence type="ECO:0000259" key="1">
    <source>
        <dbReference type="Pfam" id="PF18962"/>
    </source>
</evidence>
<comment type="caution">
    <text evidence="2">The sequence shown here is derived from an EMBL/GenBank/DDBJ whole genome shotgun (WGS) entry which is preliminary data.</text>
</comment>
<dbReference type="RefSeq" id="WP_119438941.1">
    <property type="nucleotide sequence ID" value="NZ_QWGR01000009.1"/>
</dbReference>
<keyword evidence="3" id="KW-1185">Reference proteome</keyword>
<dbReference type="AlphaFoldDB" id="A0A399SWZ8"/>
<accession>A0A399SWZ8</accession>
<gene>
    <name evidence="2" type="ORF">D1614_15825</name>
</gene>
<dbReference type="EMBL" id="QWGR01000009">
    <property type="protein sequence ID" value="RIJ47224.1"/>
    <property type="molecule type" value="Genomic_DNA"/>
</dbReference>
<dbReference type="NCBIfam" id="TIGR04183">
    <property type="entry name" value="Por_Secre_tail"/>
    <property type="match status" value="1"/>
</dbReference>
<sequence length="348" mass="39803">MKLRIYNKHPLRFASVPLFSISKRKNNAASHALVHPGKPIILKIKLMIVLLMLYNGVSSQTEWAPVGAKWHYSRNEGTMPTNEGYVLYESVKDTLIQEKTVRLISKTYYHSNGIDVSDLGNEYMYQENNKVFYLKNDQFFTLYDFNARAGDSWTIYGNDNLGDFCNYDPLGEIVVDSVKNITINDKELKLLYTSPAASSNWGFNDVIIEQVGCLTHMLPQALECVLDIPSHLGPLRCYSDSFLGNYKSTRWDKSEYNCDALFNYTAVTDREDSRIRYFPNPVEDYLNLQFPDARAHGDVQVEIRNINGSLLKTGHTAKRLFVGNLPSGVYYVTITTSEERSSFKFIKK</sequence>